<proteinExistence type="predicted"/>
<dbReference type="AlphaFoldDB" id="A0AAD2CR14"/>
<organism evidence="1 2">
    <name type="scientific">Cylindrotheca closterium</name>
    <dbReference type="NCBI Taxonomy" id="2856"/>
    <lineage>
        <taxon>Eukaryota</taxon>
        <taxon>Sar</taxon>
        <taxon>Stramenopiles</taxon>
        <taxon>Ochrophyta</taxon>
        <taxon>Bacillariophyta</taxon>
        <taxon>Bacillariophyceae</taxon>
        <taxon>Bacillariophycidae</taxon>
        <taxon>Bacillariales</taxon>
        <taxon>Bacillariaceae</taxon>
        <taxon>Cylindrotheca</taxon>
    </lineage>
</organism>
<comment type="caution">
    <text evidence="1">The sequence shown here is derived from an EMBL/GenBank/DDBJ whole genome shotgun (WGS) entry which is preliminary data.</text>
</comment>
<evidence type="ECO:0000313" key="1">
    <source>
        <dbReference type="EMBL" id="CAJ1939916.1"/>
    </source>
</evidence>
<reference evidence="1" key="1">
    <citation type="submission" date="2023-08" db="EMBL/GenBank/DDBJ databases">
        <authorList>
            <person name="Audoor S."/>
            <person name="Bilcke G."/>
        </authorList>
    </citation>
    <scope>NUCLEOTIDE SEQUENCE</scope>
</reference>
<evidence type="ECO:0000313" key="2">
    <source>
        <dbReference type="Proteomes" id="UP001295423"/>
    </source>
</evidence>
<keyword evidence="2" id="KW-1185">Reference proteome</keyword>
<dbReference type="InterPro" id="IPR036691">
    <property type="entry name" value="Endo/exonu/phosph_ase_sf"/>
</dbReference>
<dbReference type="EMBL" id="CAKOGP040000872">
    <property type="protein sequence ID" value="CAJ1939916.1"/>
    <property type="molecule type" value="Genomic_DNA"/>
</dbReference>
<gene>
    <name evidence="1" type="ORF">CYCCA115_LOCUS6792</name>
</gene>
<sequence>MARRGKVFTRWWPTTTPINHRQAHSTTPFGGILISACNKVSHRVTSSGNNSLGQWAWIQLHGQTQGVGQQDLVVISAYQPNPPNDGQQTVWFKHKAHFGRTNRNAEPREVFIKDLLMAISKCRNNGCSIILGIDANGDLSSFSQKSFRFWMSEVGLIKAIQSKHPGSHQATYKWNLCGYLIDCIFATPYMPILAAGYYPFDKHIASDHCRLWIDFDLNRLLGGHKPTKSTHVPHRLVLHNKRVVQRSYVQLAEQGYRRYNILGCLSTLGFDVAQQQGGITKSQAVRFDQIHADAYTL</sequence>
<name>A0AAD2CR14_9STRA</name>
<dbReference type="SUPFAM" id="SSF56219">
    <property type="entry name" value="DNase I-like"/>
    <property type="match status" value="1"/>
</dbReference>
<protein>
    <recommendedName>
        <fullName evidence="3">Endonuclease/exonuclease/phosphatase domain-containing protein</fullName>
    </recommendedName>
</protein>
<accession>A0AAD2CR14</accession>
<dbReference type="Proteomes" id="UP001295423">
    <property type="component" value="Unassembled WGS sequence"/>
</dbReference>
<evidence type="ECO:0008006" key="3">
    <source>
        <dbReference type="Google" id="ProtNLM"/>
    </source>
</evidence>
<dbReference type="Gene3D" id="3.60.10.10">
    <property type="entry name" value="Endonuclease/exonuclease/phosphatase"/>
    <property type="match status" value="1"/>
</dbReference>